<dbReference type="Pfam" id="PF07087">
    <property type="entry name" value="DUF1353"/>
    <property type="match status" value="1"/>
</dbReference>
<gene>
    <name evidence="2" type="ORF">SAMN06296378_1637</name>
</gene>
<evidence type="ECO:0008006" key="4">
    <source>
        <dbReference type="Google" id="ProtNLM"/>
    </source>
</evidence>
<keyword evidence="3" id="KW-1185">Reference proteome</keyword>
<organism evidence="2 3">
    <name type="scientific">Salinibacterium xinjiangense</name>
    <dbReference type="NCBI Taxonomy" id="386302"/>
    <lineage>
        <taxon>Bacteria</taxon>
        <taxon>Bacillati</taxon>
        <taxon>Actinomycetota</taxon>
        <taxon>Actinomycetes</taxon>
        <taxon>Micrococcales</taxon>
        <taxon>Microbacteriaceae</taxon>
        <taxon>Salinibacterium</taxon>
    </lineage>
</organism>
<feature type="transmembrane region" description="Helical" evidence="1">
    <location>
        <begin position="150"/>
        <end position="169"/>
    </location>
</feature>
<reference evidence="2 3" key="1">
    <citation type="submission" date="2017-09" db="EMBL/GenBank/DDBJ databases">
        <authorList>
            <person name="Ehlers B."/>
            <person name="Leendertz F.H."/>
        </authorList>
    </citation>
    <scope>NUCLEOTIDE SEQUENCE [LARGE SCALE GENOMIC DNA]</scope>
    <source>
        <strain evidence="2 3">CGMCC 1.05381</strain>
    </source>
</reference>
<sequence>MPFVDSAGRELTSIELGQVPVTAPTFQLRERIGYVEAGTSPQKITWAEAHIPDTAPSPGNRTDLASVPLVFWSLIASYGRQTAAAVVHDSECWRVRQSVLPVVDALAERERIDRAFRLGLRELGVAPFRAWLMWTLVSFERYQKHSIARFIGMLALGILGLALVVGGAILAFSGIPAAAAVLAVPLATSAIGGRHWRLLVWASYAGAFLLPVAVLQVAAYLPYLAIENIVWALVDLPRSKGSPVVGPTDLRNLRRLGN</sequence>
<dbReference type="EMBL" id="OCST01000003">
    <property type="protein sequence ID" value="SOE65892.1"/>
    <property type="molecule type" value="Genomic_DNA"/>
</dbReference>
<dbReference type="InterPro" id="IPR010767">
    <property type="entry name" value="Phage_CGC-2007_Cje0229"/>
</dbReference>
<accession>A0A2C8ZLZ3</accession>
<evidence type="ECO:0000313" key="3">
    <source>
        <dbReference type="Proteomes" id="UP000219440"/>
    </source>
</evidence>
<protein>
    <recommendedName>
        <fullName evidence="4">DUF1353 domain-containing protein</fullName>
    </recommendedName>
</protein>
<keyword evidence="1" id="KW-0472">Membrane</keyword>
<dbReference type="Proteomes" id="UP000219440">
    <property type="component" value="Unassembled WGS sequence"/>
</dbReference>
<evidence type="ECO:0000313" key="2">
    <source>
        <dbReference type="EMBL" id="SOE65892.1"/>
    </source>
</evidence>
<evidence type="ECO:0000256" key="1">
    <source>
        <dbReference type="SAM" id="Phobius"/>
    </source>
</evidence>
<dbReference type="AlphaFoldDB" id="A0A2C8ZLZ3"/>
<dbReference type="RefSeq" id="WP_179691838.1">
    <property type="nucleotide sequence ID" value="NZ_BMLC01000001.1"/>
</dbReference>
<feature type="transmembrane region" description="Helical" evidence="1">
    <location>
        <begin position="175"/>
        <end position="191"/>
    </location>
</feature>
<keyword evidence="1" id="KW-1133">Transmembrane helix</keyword>
<name>A0A2C8ZLZ3_9MICO</name>
<proteinExistence type="predicted"/>
<keyword evidence="1" id="KW-0812">Transmembrane</keyword>
<feature type="transmembrane region" description="Helical" evidence="1">
    <location>
        <begin position="198"/>
        <end position="221"/>
    </location>
</feature>